<sequence>MTDRPEHHPSALDADATTLVSSDADGPCATGGASNSRRPSYGGSQAQAPAQGGGGAPAGAPELGVAAEGSRDQQEGPRPAVPPTVAAAAPSSKPLVVRASDAAASRRKPKRRKRDAADPKEPVSVRFSATERQQLRAQAKAADLSLAHLIARRALADQSTGMSADARVEQLDSAIDELAATRSELAAWGNNLNQVARRLNTDGTFLAGPARDFLAAVPALLDQVRAEVERLDEAAFRIARRRGRA</sequence>
<dbReference type="Proteomes" id="UP001592531">
    <property type="component" value="Unassembled WGS sequence"/>
</dbReference>
<dbReference type="EMBL" id="JBHFAB010000008">
    <property type="protein sequence ID" value="MFC1417702.1"/>
    <property type="molecule type" value="Genomic_DNA"/>
</dbReference>
<evidence type="ECO:0000256" key="1">
    <source>
        <dbReference type="SAM" id="MobiDB-lite"/>
    </source>
</evidence>
<gene>
    <name evidence="2" type="ORF">ACEZDE_13745</name>
</gene>
<dbReference type="InterPro" id="IPR053842">
    <property type="entry name" value="NikA-like"/>
</dbReference>
<reference evidence="2 3" key="1">
    <citation type="submission" date="2024-09" db="EMBL/GenBank/DDBJ databases">
        <authorList>
            <person name="Lee S.D."/>
        </authorList>
    </citation>
    <scope>NUCLEOTIDE SEQUENCE [LARGE SCALE GENOMIC DNA]</scope>
    <source>
        <strain evidence="2 3">N8-3</strain>
    </source>
</reference>
<evidence type="ECO:0008006" key="4">
    <source>
        <dbReference type="Google" id="ProtNLM"/>
    </source>
</evidence>
<keyword evidence="3" id="KW-1185">Reference proteome</keyword>
<protein>
    <recommendedName>
        <fullName evidence="4">Plasmid mobilization relaxosome protein MobC</fullName>
    </recommendedName>
</protein>
<feature type="compositionally biased region" description="Basic and acidic residues" evidence="1">
    <location>
        <begin position="1"/>
        <end position="10"/>
    </location>
</feature>
<comment type="caution">
    <text evidence="2">The sequence shown here is derived from an EMBL/GenBank/DDBJ whole genome shotgun (WGS) entry which is preliminary data.</text>
</comment>
<evidence type="ECO:0000313" key="3">
    <source>
        <dbReference type="Proteomes" id="UP001592531"/>
    </source>
</evidence>
<feature type="compositionally biased region" description="Basic residues" evidence="1">
    <location>
        <begin position="105"/>
        <end position="114"/>
    </location>
</feature>
<accession>A0ABV6VVA5</accession>
<name>A0ABV6VVA5_9ACTN</name>
<proteinExistence type="predicted"/>
<dbReference type="RefSeq" id="WP_380536018.1">
    <property type="nucleotide sequence ID" value="NZ_JBHFAB010000008.1"/>
</dbReference>
<feature type="region of interest" description="Disordered" evidence="1">
    <location>
        <begin position="1"/>
        <end position="125"/>
    </location>
</feature>
<dbReference type="Pfam" id="PF21983">
    <property type="entry name" value="NikA-like"/>
    <property type="match status" value="1"/>
</dbReference>
<organism evidence="2 3">
    <name type="scientific">Streptacidiphilus cavernicola</name>
    <dbReference type="NCBI Taxonomy" id="3342716"/>
    <lineage>
        <taxon>Bacteria</taxon>
        <taxon>Bacillati</taxon>
        <taxon>Actinomycetota</taxon>
        <taxon>Actinomycetes</taxon>
        <taxon>Kitasatosporales</taxon>
        <taxon>Streptomycetaceae</taxon>
        <taxon>Streptacidiphilus</taxon>
    </lineage>
</organism>
<evidence type="ECO:0000313" key="2">
    <source>
        <dbReference type="EMBL" id="MFC1417702.1"/>
    </source>
</evidence>
<feature type="compositionally biased region" description="Low complexity" evidence="1">
    <location>
        <begin position="58"/>
        <end position="68"/>
    </location>
</feature>